<gene>
    <name evidence="4" type="ORF">I1A49_19670</name>
</gene>
<name>A0ABX6W750_STRMQ</name>
<dbReference type="PRINTS" id="PR00081">
    <property type="entry name" value="GDHRDH"/>
</dbReference>
<dbReference type="EMBL" id="CP065050">
    <property type="protein sequence ID" value="QPI56843.1"/>
    <property type="molecule type" value="Genomic_DNA"/>
</dbReference>
<accession>A0ABX6W750</accession>
<evidence type="ECO:0000256" key="3">
    <source>
        <dbReference type="SAM" id="MobiDB-lite"/>
    </source>
</evidence>
<evidence type="ECO:0000256" key="1">
    <source>
        <dbReference type="ARBA" id="ARBA00006484"/>
    </source>
</evidence>
<organism evidence="4 5">
    <name type="scientific">Streptomyces malaysiensis</name>
    <dbReference type="NCBI Taxonomy" id="92644"/>
    <lineage>
        <taxon>Bacteria</taxon>
        <taxon>Bacillati</taxon>
        <taxon>Actinomycetota</taxon>
        <taxon>Actinomycetes</taxon>
        <taxon>Kitasatosporales</taxon>
        <taxon>Streptomycetaceae</taxon>
        <taxon>Streptomyces</taxon>
        <taxon>Streptomyces violaceusniger group</taxon>
    </lineage>
</organism>
<sequence length="376" mass="37743">MDPKETRITTPFGARSTAAEVIDGVDLSGRRAVVTGAASGIGIETARALAGAGAEVTLAVRNLDAGARVAEDITATTGNKRLHVAHLDLADRASVAAFADGWDGPLHILVNNAGVMALPEGRTPEGWDRQFAVNHLGHFALARALHGALAAAGSAAAAASAAAARPLGPAASPASPASPGSAGFPGSAGSAASPGSVGSAGSPGSPGTARSPGTPASARIVVVSSAAHLRSPVVFDDLHFDYRPYEPMLAYGQSKTANVLFAVGANARWAGDGIVVNALSPGGIRTNLQRHVGDIAAPGVVWKTPEQGAATSVLLAGSPLLEGVGGRYFADCAEAEPVSRRPEDLTAMMVGVAPYALDPEGADRLWATSERLLAAD</sequence>
<dbReference type="InterPro" id="IPR002347">
    <property type="entry name" value="SDR_fam"/>
</dbReference>
<dbReference type="PANTHER" id="PTHR24320:SF227">
    <property type="entry name" value="RETINOL DEHYDROGENASE 11"/>
    <property type="match status" value="1"/>
</dbReference>
<dbReference type="SUPFAM" id="SSF51735">
    <property type="entry name" value="NAD(P)-binding Rossmann-fold domains"/>
    <property type="match status" value="2"/>
</dbReference>
<evidence type="ECO:0000256" key="2">
    <source>
        <dbReference type="ARBA" id="ARBA00023002"/>
    </source>
</evidence>
<dbReference type="InterPro" id="IPR036291">
    <property type="entry name" value="NAD(P)-bd_dom_sf"/>
</dbReference>
<evidence type="ECO:0000313" key="4">
    <source>
        <dbReference type="EMBL" id="QPI56843.1"/>
    </source>
</evidence>
<comment type="similarity">
    <text evidence="1">Belongs to the short-chain dehydrogenases/reductases (SDR) family.</text>
</comment>
<reference evidence="4 5" key="1">
    <citation type="submission" date="2020-11" db="EMBL/GenBank/DDBJ databases">
        <title>Complete genome sequence unveiled secondary metabolic potentials in Streptomyces solisilvae HNM0141.</title>
        <authorList>
            <person name="Huang X."/>
        </authorList>
    </citation>
    <scope>NUCLEOTIDE SEQUENCE [LARGE SCALE GENOMIC DNA]</scope>
    <source>
        <strain evidence="4 5">HNM0141</strain>
    </source>
</reference>
<dbReference type="Gene3D" id="3.40.50.720">
    <property type="entry name" value="NAD(P)-binding Rossmann-like Domain"/>
    <property type="match status" value="1"/>
</dbReference>
<dbReference type="PANTHER" id="PTHR24320">
    <property type="entry name" value="RETINOL DEHYDROGENASE"/>
    <property type="match status" value="1"/>
</dbReference>
<dbReference type="Pfam" id="PF00106">
    <property type="entry name" value="adh_short"/>
    <property type="match status" value="1"/>
</dbReference>
<keyword evidence="2" id="KW-0560">Oxidoreductase</keyword>
<evidence type="ECO:0000313" key="5">
    <source>
        <dbReference type="Proteomes" id="UP000663421"/>
    </source>
</evidence>
<dbReference type="Proteomes" id="UP000663421">
    <property type="component" value="Chromosome"/>
</dbReference>
<proteinExistence type="inferred from homology"/>
<keyword evidence="5" id="KW-1185">Reference proteome</keyword>
<feature type="region of interest" description="Disordered" evidence="3">
    <location>
        <begin position="167"/>
        <end position="215"/>
    </location>
</feature>
<protein>
    <submittedName>
        <fullName evidence="4">SDR family NAD(P)-dependent oxidoreductase</fullName>
    </submittedName>
</protein>